<comment type="pathway">
    <text evidence="7">Cell wall biogenesis; peptidoglycan biosynthesis.</text>
</comment>
<dbReference type="PANTHER" id="PTHR21198:SF3">
    <property type="entry name" value="GLUTAMATE RACEMASE"/>
    <property type="match status" value="1"/>
</dbReference>
<keyword evidence="4 7" id="KW-0573">Peptidoglycan synthesis</keyword>
<dbReference type="Gene3D" id="3.40.50.1860">
    <property type="match status" value="2"/>
</dbReference>
<dbReference type="Pfam" id="PF01177">
    <property type="entry name" value="Asp_Glu_race"/>
    <property type="match status" value="1"/>
</dbReference>
<dbReference type="NCBIfam" id="TIGR00067">
    <property type="entry name" value="glut_race"/>
    <property type="match status" value="1"/>
</dbReference>
<feature type="binding site" evidence="7">
    <location>
        <begin position="186"/>
        <end position="187"/>
    </location>
    <ligand>
        <name>substrate</name>
    </ligand>
</feature>
<dbReference type="FunFam" id="3.40.50.1860:FF:000001">
    <property type="entry name" value="Glutamate racemase"/>
    <property type="match status" value="1"/>
</dbReference>
<dbReference type="GO" id="GO:0008881">
    <property type="term" value="F:glutamate racemase activity"/>
    <property type="evidence" value="ECO:0007669"/>
    <property type="project" value="UniProtKB-UniRule"/>
</dbReference>
<evidence type="ECO:0000313" key="8">
    <source>
        <dbReference type="EMBL" id="OGI61227.1"/>
    </source>
</evidence>
<feature type="binding site" evidence="7">
    <location>
        <begin position="43"/>
        <end position="44"/>
    </location>
    <ligand>
        <name>substrate</name>
    </ligand>
</feature>
<dbReference type="UniPathway" id="UPA00219"/>
<keyword evidence="6 7" id="KW-0961">Cell wall biogenesis/degradation</keyword>
<sequence>MKNNSPIGVFDSGVGGLSILIELKRLLSEENFVFLADQKYVPYGEKNKKELVRRVYKITDYFIKHYKIKMIVVACNTATCYTIDELRKKYPFPIVGTLPAVKPAAKLSKTKQIAVISTPSTSKSKMLKKLIKDNCRNIDVLNIGCKNLENVVEQGKLNNAQTHKLLLKYLRAIKNSDTDYLVLGCTHYPFLRKHIQKILGSRIKLIDGGNAIARRTKWWLKTKRAKNKEKGRRKTVYLTTGNSAKFSKLAGGLLKNRVRGKKINI</sequence>
<protein>
    <recommendedName>
        <fullName evidence="2 7">Glutamate racemase</fullName>
        <ecNumber evidence="2 7">5.1.1.3</ecNumber>
    </recommendedName>
</protein>
<dbReference type="STRING" id="1801732.A2814_00465"/>
<dbReference type="PROSITE" id="PS00924">
    <property type="entry name" value="ASP_GLU_RACEMASE_2"/>
    <property type="match status" value="1"/>
</dbReference>
<evidence type="ECO:0000313" key="9">
    <source>
        <dbReference type="Proteomes" id="UP000177869"/>
    </source>
</evidence>
<organism evidence="8 9">
    <name type="scientific">Candidatus Nomurabacteria bacterium RIFCSPHIGHO2_01_FULL_38_19</name>
    <dbReference type="NCBI Taxonomy" id="1801732"/>
    <lineage>
        <taxon>Bacteria</taxon>
        <taxon>Candidatus Nomuraibacteriota</taxon>
    </lineage>
</organism>
<proteinExistence type="inferred from homology"/>
<dbReference type="InterPro" id="IPR001920">
    <property type="entry name" value="Asp/Glu_race"/>
</dbReference>
<feature type="active site" description="Proton donor/acceptor" evidence="7">
    <location>
        <position position="75"/>
    </location>
</feature>
<name>A0A1F6UV02_9BACT</name>
<feature type="binding site" evidence="7">
    <location>
        <begin position="76"/>
        <end position="77"/>
    </location>
    <ligand>
        <name>substrate</name>
    </ligand>
</feature>
<dbReference type="InterPro" id="IPR015942">
    <property type="entry name" value="Asp/Glu/hydantoin_racemase"/>
</dbReference>
<evidence type="ECO:0000256" key="6">
    <source>
        <dbReference type="ARBA" id="ARBA00023316"/>
    </source>
</evidence>
<comment type="catalytic activity">
    <reaction evidence="1 7">
        <text>L-glutamate = D-glutamate</text>
        <dbReference type="Rhea" id="RHEA:12813"/>
        <dbReference type="ChEBI" id="CHEBI:29985"/>
        <dbReference type="ChEBI" id="CHEBI:29986"/>
        <dbReference type="EC" id="5.1.1.3"/>
    </reaction>
</comment>
<comment type="function">
    <text evidence="7">Provides the (R)-glutamate required for cell wall biosynthesis.</text>
</comment>
<feature type="binding site" evidence="7">
    <location>
        <begin position="11"/>
        <end position="12"/>
    </location>
    <ligand>
        <name>substrate</name>
    </ligand>
</feature>
<keyword evidence="5 7" id="KW-0413">Isomerase</keyword>
<dbReference type="HAMAP" id="MF_00258">
    <property type="entry name" value="Glu_racemase"/>
    <property type="match status" value="1"/>
</dbReference>
<evidence type="ECO:0000256" key="2">
    <source>
        <dbReference type="ARBA" id="ARBA00013090"/>
    </source>
</evidence>
<dbReference type="InterPro" id="IPR033134">
    <property type="entry name" value="Asp/Glu_racemase_AS_2"/>
</dbReference>
<dbReference type="GO" id="GO:0009252">
    <property type="term" value="P:peptidoglycan biosynthetic process"/>
    <property type="evidence" value="ECO:0007669"/>
    <property type="project" value="UniProtKB-UniRule"/>
</dbReference>
<comment type="similarity">
    <text evidence="7">Belongs to the aspartate/glutamate racemases family.</text>
</comment>
<dbReference type="PANTHER" id="PTHR21198">
    <property type="entry name" value="GLUTAMATE RACEMASE"/>
    <property type="match status" value="1"/>
</dbReference>
<evidence type="ECO:0000256" key="3">
    <source>
        <dbReference type="ARBA" id="ARBA00022960"/>
    </source>
</evidence>
<dbReference type="SUPFAM" id="SSF53681">
    <property type="entry name" value="Aspartate/glutamate racemase"/>
    <property type="match status" value="2"/>
</dbReference>
<dbReference type="GO" id="GO:0008360">
    <property type="term" value="P:regulation of cell shape"/>
    <property type="evidence" value="ECO:0007669"/>
    <property type="project" value="UniProtKB-KW"/>
</dbReference>
<dbReference type="EC" id="5.1.1.3" evidence="2 7"/>
<dbReference type="InterPro" id="IPR004391">
    <property type="entry name" value="Glu_race"/>
</dbReference>
<evidence type="ECO:0000256" key="1">
    <source>
        <dbReference type="ARBA" id="ARBA00001602"/>
    </source>
</evidence>
<dbReference type="Proteomes" id="UP000177869">
    <property type="component" value="Unassembled WGS sequence"/>
</dbReference>
<dbReference type="GO" id="GO:0071555">
    <property type="term" value="P:cell wall organization"/>
    <property type="evidence" value="ECO:0007669"/>
    <property type="project" value="UniProtKB-KW"/>
</dbReference>
<comment type="caution">
    <text evidence="8">The sequence shown here is derived from an EMBL/GenBank/DDBJ whole genome shotgun (WGS) entry which is preliminary data.</text>
</comment>
<evidence type="ECO:0000256" key="4">
    <source>
        <dbReference type="ARBA" id="ARBA00022984"/>
    </source>
</evidence>
<dbReference type="AlphaFoldDB" id="A0A1F6UV02"/>
<keyword evidence="3 7" id="KW-0133">Cell shape</keyword>
<gene>
    <name evidence="7" type="primary">murI</name>
    <name evidence="8" type="ORF">A2814_00465</name>
</gene>
<evidence type="ECO:0000256" key="7">
    <source>
        <dbReference type="HAMAP-Rule" id="MF_00258"/>
    </source>
</evidence>
<dbReference type="EMBL" id="MFTI01000002">
    <property type="protein sequence ID" value="OGI61227.1"/>
    <property type="molecule type" value="Genomic_DNA"/>
</dbReference>
<accession>A0A1F6UV02</accession>
<evidence type="ECO:0000256" key="5">
    <source>
        <dbReference type="ARBA" id="ARBA00023235"/>
    </source>
</evidence>
<reference evidence="8 9" key="1">
    <citation type="journal article" date="2016" name="Nat. Commun.">
        <title>Thousands of microbial genomes shed light on interconnected biogeochemical processes in an aquifer system.</title>
        <authorList>
            <person name="Anantharaman K."/>
            <person name="Brown C.T."/>
            <person name="Hug L.A."/>
            <person name="Sharon I."/>
            <person name="Castelle C.J."/>
            <person name="Probst A.J."/>
            <person name="Thomas B.C."/>
            <person name="Singh A."/>
            <person name="Wilkins M.J."/>
            <person name="Karaoz U."/>
            <person name="Brodie E.L."/>
            <person name="Williams K.H."/>
            <person name="Hubbard S.S."/>
            <person name="Banfield J.F."/>
        </authorList>
    </citation>
    <scope>NUCLEOTIDE SEQUENCE [LARGE SCALE GENOMIC DNA]</scope>
</reference>
<feature type="active site" description="Proton donor/acceptor" evidence="7">
    <location>
        <position position="185"/>
    </location>
</feature>